<dbReference type="SUPFAM" id="SSF53335">
    <property type="entry name" value="S-adenosyl-L-methionine-dependent methyltransferases"/>
    <property type="match status" value="1"/>
</dbReference>
<gene>
    <name evidence="4" type="ORF">MOO45_01635</name>
</gene>
<dbReference type="CDD" id="cd02440">
    <property type="entry name" value="AdoMet_MTases"/>
    <property type="match status" value="1"/>
</dbReference>
<dbReference type="GO" id="GO:0032259">
    <property type="term" value="P:methylation"/>
    <property type="evidence" value="ECO:0007669"/>
    <property type="project" value="UniProtKB-KW"/>
</dbReference>
<dbReference type="EMBL" id="CP093366">
    <property type="protein sequence ID" value="UQS82416.1"/>
    <property type="molecule type" value="Genomic_DNA"/>
</dbReference>
<reference evidence="4" key="1">
    <citation type="journal article" date="2022" name="Int. J. Syst. Evol. Microbiol.">
        <title>Apilactobacillus apisilvae sp. nov., Nicolia spurrieriana gen. nov. sp. nov., Bombilactobacillus folatiphilus sp. nov. and Bombilactobacillus thymidiniphilus sp. nov., four new lactic acid bacterial isolates from stingless bees Tetragonula carbonaria and Austroplebeia australis.</title>
        <authorList>
            <person name="Oliphant S.A."/>
            <person name="Watson-Haigh N.S."/>
            <person name="Sumby K.M."/>
            <person name="Gardner J."/>
            <person name="Groom S."/>
            <person name="Jiranek V."/>
        </authorList>
    </citation>
    <scope>NUCLEOTIDE SEQUENCE</scope>
    <source>
        <strain evidence="4">SG4_D2</strain>
    </source>
</reference>
<accession>A0ABY4PA65</accession>
<feature type="domain" description="Methyltransferase small" evidence="3">
    <location>
        <begin position="28"/>
        <end position="195"/>
    </location>
</feature>
<dbReference type="PANTHER" id="PTHR47816:SF4">
    <property type="entry name" value="RIBOSOMAL RNA SMALL SUBUNIT METHYLTRANSFERASE C"/>
    <property type="match status" value="1"/>
</dbReference>
<evidence type="ECO:0000313" key="5">
    <source>
        <dbReference type="Proteomes" id="UP000831495"/>
    </source>
</evidence>
<keyword evidence="5" id="KW-1185">Reference proteome</keyword>
<keyword evidence="1 4" id="KW-0489">Methyltransferase</keyword>
<organism evidence="4 5">
    <name type="scientific">Bombilactobacillus folatiphilus</name>
    <dbReference type="NCBI Taxonomy" id="2923362"/>
    <lineage>
        <taxon>Bacteria</taxon>
        <taxon>Bacillati</taxon>
        <taxon>Bacillota</taxon>
        <taxon>Bacilli</taxon>
        <taxon>Lactobacillales</taxon>
        <taxon>Lactobacillaceae</taxon>
        <taxon>Bombilactobacillus</taxon>
    </lineage>
</organism>
<dbReference type="RefSeq" id="WP_249514692.1">
    <property type="nucleotide sequence ID" value="NZ_CP093366.1"/>
</dbReference>
<dbReference type="PANTHER" id="PTHR47816">
    <property type="entry name" value="RIBOSOMAL RNA SMALL SUBUNIT METHYLTRANSFERASE C"/>
    <property type="match status" value="1"/>
</dbReference>
<dbReference type="InterPro" id="IPR007848">
    <property type="entry name" value="Small_mtfrase_dom"/>
</dbReference>
<sequence>MTEQYFTSNPTAAHHYQEFPFTLRQQSLNFVTDSGVFSKQTIDYGTRALLAAIDVAGLVAGPLLDLGCGYGPIGLTLAKETGRQVDMTDLNERALALARQNATNNQLMNVHIFTSDVYEQIAATNYAAIYTNPPFRAGKKVVSAMIQQASAHLSPKGQFWLVAQKKQGAKSYQQLMQASFGNAEIKQRDKGYYIINSVKTNN</sequence>
<evidence type="ECO:0000313" key="4">
    <source>
        <dbReference type="EMBL" id="UQS82416.1"/>
    </source>
</evidence>
<dbReference type="InterPro" id="IPR029063">
    <property type="entry name" value="SAM-dependent_MTases_sf"/>
</dbReference>
<dbReference type="Pfam" id="PF05175">
    <property type="entry name" value="MTS"/>
    <property type="match status" value="1"/>
</dbReference>
<evidence type="ECO:0000256" key="1">
    <source>
        <dbReference type="ARBA" id="ARBA00022603"/>
    </source>
</evidence>
<proteinExistence type="predicted"/>
<name>A0ABY4PA65_9LACO</name>
<protein>
    <submittedName>
        <fullName evidence="4">Methyltransferase</fullName>
    </submittedName>
</protein>
<evidence type="ECO:0000256" key="2">
    <source>
        <dbReference type="ARBA" id="ARBA00022679"/>
    </source>
</evidence>
<dbReference type="GO" id="GO:0008168">
    <property type="term" value="F:methyltransferase activity"/>
    <property type="evidence" value="ECO:0007669"/>
    <property type="project" value="UniProtKB-KW"/>
</dbReference>
<keyword evidence="2" id="KW-0808">Transferase</keyword>
<dbReference type="InterPro" id="IPR046977">
    <property type="entry name" value="RsmC/RlmG"/>
</dbReference>
<evidence type="ECO:0000259" key="3">
    <source>
        <dbReference type="Pfam" id="PF05175"/>
    </source>
</evidence>
<dbReference type="Proteomes" id="UP000831495">
    <property type="component" value="Chromosome"/>
</dbReference>
<dbReference type="Gene3D" id="3.40.50.150">
    <property type="entry name" value="Vaccinia Virus protein VP39"/>
    <property type="match status" value="1"/>
</dbReference>